<dbReference type="RefSeq" id="WP_183498486.1">
    <property type="nucleotide sequence ID" value="NZ_BAABCO010000003.1"/>
</dbReference>
<evidence type="ECO:0000313" key="3">
    <source>
        <dbReference type="Proteomes" id="UP000549113"/>
    </source>
</evidence>
<protein>
    <recommendedName>
        <fullName evidence="1">AbiEi antitoxin C-terminal domain-containing protein</fullName>
    </recommendedName>
</protein>
<keyword evidence="3" id="KW-1185">Reference proteome</keyword>
<dbReference type="Pfam" id="PF09407">
    <property type="entry name" value="AbiEi_1"/>
    <property type="match status" value="1"/>
</dbReference>
<dbReference type="AlphaFoldDB" id="A0AA40SM87"/>
<organism evidence="2 3">
    <name type="scientific">Microbacterium invictum</name>
    <dbReference type="NCBI Taxonomy" id="515415"/>
    <lineage>
        <taxon>Bacteria</taxon>
        <taxon>Bacillati</taxon>
        <taxon>Actinomycetota</taxon>
        <taxon>Actinomycetes</taxon>
        <taxon>Micrococcales</taxon>
        <taxon>Microbacteriaceae</taxon>
        <taxon>Microbacterium</taxon>
    </lineage>
</organism>
<name>A0AA40SM87_9MICO</name>
<gene>
    <name evidence="2" type="ORF">BKA10_000541</name>
</gene>
<dbReference type="Proteomes" id="UP000549113">
    <property type="component" value="Unassembled WGS sequence"/>
</dbReference>
<feature type="domain" description="AbiEi antitoxin C-terminal" evidence="1">
    <location>
        <begin position="81"/>
        <end position="176"/>
    </location>
</feature>
<dbReference type="EMBL" id="JACIFH010000001">
    <property type="protein sequence ID" value="MBB4138747.1"/>
    <property type="molecule type" value="Genomic_DNA"/>
</dbReference>
<proteinExistence type="predicted"/>
<accession>A0AA40SM87</accession>
<evidence type="ECO:0000259" key="1">
    <source>
        <dbReference type="Pfam" id="PF09407"/>
    </source>
</evidence>
<sequence length="346" mass="38505">MPDTGLALDLARLTLVPCPVPLVPTAQLPHPERALANGEVIRVRRGVYAPRARWLVLRPWQRYLARVYAVAMLYPDFAFSHESAAALLGIPVIGDPETVHVLVPPTAAARESAGIRSHRTERSAAVLTIGGLLLTSPGATAVTLARHRHEAIGFAALEAALRMDETLTPQALRADNDSRLSSRGRNHARWALDRADGRCESVLESLSVATIEWLGFPAPEIQHEFTSPHGITDRGDLWWEEAGLLGEPDGEFKYDGRFGDPAELLRKRRQRDRRLLLGGVRAVTHWGWIEVARIDPLRAQLMGQGLRQIAPETHAPLRSLQRLLAPYDRAITRSRRERTTQRRENG</sequence>
<comment type="caution">
    <text evidence="2">The sequence shown here is derived from an EMBL/GenBank/DDBJ whole genome shotgun (WGS) entry which is preliminary data.</text>
</comment>
<evidence type="ECO:0000313" key="2">
    <source>
        <dbReference type="EMBL" id="MBB4138747.1"/>
    </source>
</evidence>
<reference evidence="2 3" key="1">
    <citation type="submission" date="2020-08" db="EMBL/GenBank/DDBJ databases">
        <title>Sequencing the genomes of 1000 actinobacteria strains.</title>
        <authorList>
            <person name="Klenk H.-P."/>
        </authorList>
    </citation>
    <scope>NUCLEOTIDE SEQUENCE [LARGE SCALE GENOMIC DNA]</scope>
    <source>
        <strain evidence="2 3">DSM 19600</strain>
    </source>
</reference>
<dbReference type="InterPro" id="IPR018547">
    <property type="entry name" value="AbiEi_C"/>
</dbReference>